<gene>
    <name evidence="2" type="ORF">ADK34_16790</name>
</gene>
<dbReference type="RefSeq" id="WP_033205655.1">
    <property type="nucleotide sequence ID" value="NZ_LGUP01000143.1"/>
</dbReference>
<dbReference type="SUPFAM" id="SSF54909">
    <property type="entry name" value="Dimeric alpha+beta barrel"/>
    <property type="match status" value="2"/>
</dbReference>
<organism evidence="2 3">
    <name type="scientific">Streptomyces viridochromogenes</name>
    <dbReference type="NCBI Taxonomy" id="1938"/>
    <lineage>
        <taxon>Bacteria</taxon>
        <taxon>Bacillati</taxon>
        <taxon>Actinomycetota</taxon>
        <taxon>Actinomycetes</taxon>
        <taxon>Kitasatosporales</taxon>
        <taxon>Streptomycetaceae</taxon>
        <taxon>Streptomyces</taxon>
    </lineage>
</organism>
<dbReference type="AlphaFoldDB" id="A0A0L8KJW1"/>
<dbReference type="PATRIC" id="fig|1938.6.peg.3632"/>
<reference evidence="2 3" key="1">
    <citation type="submission" date="2015-06" db="EMBL/GenBank/DDBJ databases">
        <authorList>
            <person name="Hoefler B.C."/>
            <person name="Straight P.D."/>
        </authorList>
    </citation>
    <scope>NUCLEOTIDE SEQUENCE [LARGE SCALE GENOMIC DNA]</scope>
    <source>
        <strain evidence="2 3">NRRL 3427</strain>
    </source>
</reference>
<evidence type="ECO:0000259" key="1">
    <source>
        <dbReference type="Pfam" id="PF03992"/>
    </source>
</evidence>
<protein>
    <submittedName>
        <fullName evidence="2">Anthrone monooxygenase</fullName>
    </submittedName>
</protein>
<evidence type="ECO:0000313" key="2">
    <source>
        <dbReference type="EMBL" id="KOG26248.1"/>
    </source>
</evidence>
<keyword evidence="2" id="KW-0560">Oxidoreductase</keyword>
<proteinExistence type="predicted"/>
<dbReference type="GO" id="GO:0004497">
    <property type="term" value="F:monooxygenase activity"/>
    <property type="evidence" value="ECO:0007669"/>
    <property type="project" value="UniProtKB-KW"/>
</dbReference>
<sequence>MPIISPEAGHLTVLNLFKTDSRDRVDTLVTEMKKIVDVAAYPGWISSTVHRGEQNPGTLNFIQWRGMDDLESRYKDSEFKHHTVPVFREITTYVRLMQNEVEFTRRHPELGDATEVSPERDDYTVVEILGVKPAQQSALIKALGSAHDFLVDVPGYRSQSVLRGIRSRNLDGGEGTLATVGTDNDFVIVYSQWADKKAYDAHRNQDEADWSAARSAFQSKQYSLITSIDWNSYRAVHTRSAEQPVAV</sequence>
<comment type="caution">
    <text evidence="2">The sequence shown here is derived from an EMBL/GenBank/DDBJ whole genome shotgun (WGS) entry which is preliminary data.</text>
</comment>
<dbReference type="Proteomes" id="UP000037023">
    <property type="component" value="Unassembled WGS sequence"/>
</dbReference>
<dbReference type="InterPro" id="IPR011008">
    <property type="entry name" value="Dimeric_a/b-barrel"/>
</dbReference>
<dbReference type="EMBL" id="LGUP01000143">
    <property type="protein sequence ID" value="KOG26248.1"/>
    <property type="molecule type" value="Genomic_DNA"/>
</dbReference>
<dbReference type="OrthoDB" id="1494517at2"/>
<feature type="domain" description="ABM" evidence="1">
    <location>
        <begin position="129"/>
        <end position="207"/>
    </location>
</feature>
<accession>A0A0L8KJW1</accession>
<dbReference type="Pfam" id="PF03992">
    <property type="entry name" value="ABM"/>
    <property type="match status" value="1"/>
</dbReference>
<dbReference type="Gene3D" id="3.30.70.100">
    <property type="match status" value="2"/>
</dbReference>
<name>A0A0L8KJW1_STRVR</name>
<evidence type="ECO:0000313" key="3">
    <source>
        <dbReference type="Proteomes" id="UP000037023"/>
    </source>
</evidence>
<keyword evidence="2" id="KW-0503">Monooxygenase</keyword>
<dbReference type="InterPro" id="IPR007138">
    <property type="entry name" value="ABM_dom"/>
</dbReference>